<feature type="site" description="Cleavage (non-hydrolytic); by autocatalysis" evidence="12">
    <location>
        <begin position="228"/>
        <end position="229"/>
    </location>
</feature>
<evidence type="ECO:0000256" key="12">
    <source>
        <dbReference type="HAMAP-Rule" id="MF_00662"/>
    </source>
</evidence>
<keyword evidence="14" id="KW-1185">Reference proteome</keyword>
<keyword evidence="3 12" id="KW-0444">Lipid biosynthesis</keyword>
<keyword evidence="8 12" id="KW-0594">Phospholipid biosynthesis</keyword>
<dbReference type="EC" id="4.1.1.65" evidence="12"/>
<comment type="PTM">
    <text evidence="12">Is synthesized initially as an inactive proenzyme. Formation of the active enzyme involves a self-maturation process in which the active site pyruvoyl group is generated from an internal serine residue via an autocatalytic post-translational modification. Two non-identical subunits are generated from the proenzyme in this reaction, and the pyruvate is formed at the N-terminus of the alpha chain, which is derived from the carboxyl end of the proenzyme. The autoendoproteolytic cleavage occurs by a canonical serine protease mechanism, in which the side chain hydroxyl group of the serine supplies its oxygen atom to form the C-terminus of the beta chain, while the remainder of the serine residue undergoes an oxidative deamination to produce ammonia and the pyruvoyl prosthetic group on the alpha chain. During this reaction, the Ser that is part of the protease active site of the proenzyme becomes the pyruvoyl prosthetic group, which constitutes an essential element of the active site of the mature decarboxylase.</text>
</comment>
<accession>A0A7T4R4J0</accession>
<protein>
    <recommendedName>
        <fullName evidence="12">Phosphatidylserine decarboxylase proenzyme</fullName>
        <ecNumber evidence="12">4.1.1.65</ecNumber>
    </recommendedName>
    <component>
        <recommendedName>
            <fullName evidence="12">Phosphatidylserine decarboxylase alpha chain</fullName>
        </recommendedName>
    </component>
    <component>
        <recommendedName>
            <fullName evidence="12">Phosphatidylserine decarboxylase beta chain</fullName>
        </recommendedName>
    </component>
</protein>
<comment type="subcellular location">
    <subcellularLocation>
        <location evidence="12">Cell membrane</location>
        <topology evidence="12">Peripheral membrane protein</topology>
    </subcellularLocation>
</comment>
<feature type="active site" description="Charge relay system; for autoendoproteolytic cleavage activity" evidence="12">
    <location>
        <position position="69"/>
    </location>
</feature>
<dbReference type="InterPro" id="IPR003817">
    <property type="entry name" value="PS_Dcarbxylase"/>
</dbReference>
<dbReference type="KEGG" id="snan:I6N98_15280"/>
<feature type="chain" id="PRO_5033168823" description="Phosphatidylserine decarboxylase beta chain" evidence="12">
    <location>
        <begin position="1"/>
        <end position="228"/>
    </location>
</feature>
<sequence>MGWLAECRWRWLKNLWISLWIKHFQVDMSEAESSDLDAYPNFNTFFTRALKEGARPLADGSDALLCPADGAISQLGRIGNGRIFQAKGRDYSLVELLGGDRSLAHTFDDGHFATIYLSPRDYHRVHMPVTGTLRSMHYIPGKLFSVNATTAARVPSLFARNERAVCIFEGDNGPFAMILVGAMIVAGIETVWDGQVAPPTRSVQVRHYPDQREIVLQRGEEMGRFKLGSTVILLFGRDQISWLESFQAGSPTRMGEALGQITSK</sequence>
<evidence type="ECO:0000256" key="5">
    <source>
        <dbReference type="ARBA" id="ARBA00023098"/>
    </source>
</evidence>
<comment type="catalytic activity">
    <reaction evidence="12">
        <text>a 1,2-diacyl-sn-glycero-3-phospho-L-serine + H(+) = a 1,2-diacyl-sn-glycero-3-phosphoethanolamine + CO2</text>
        <dbReference type="Rhea" id="RHEA:20828"/>
        <dbReference type="ChEBI" id="CHEBI:15378"/>
        <dbReference type="ChEBI" id="CHEBI:16526"/>
        <dbReference type="ChEBI" id="CHEBI:57262"/>
        <dbReference type="ChEBI" id="CHEBI:64612"/>
        <dbReference type="EC" id="4.1.1.65"/>
    </reaction>
</comment>
<proteinExistence type="inferred from homology"/>
<evidence type="ECO:0000313" key="13">
    <source>
        <dbReference type="EMBL" id="QQD20207.1"/>
    </source>
</evidence>
<comment type="pathway">
    <text evidence="12">Phospholipid metabolism; phosphatidylethanolamine biosynthesis; phosphatidylethanolamine from CDP-diacylglycerol: step 2/2.</text>
</comment>
<dbReference type="UniPathway" id="UPA00558">
    <property type="reaction ID" value="UER00616"/>
</dbReference>
<comment type="subunit">
    <text evidence="12">Heterodimer of a large membrane-associated beta subunit and a small pyruvoyl-containing alpha subunit.</text>
</comment>
<dbReference type="PANTHER" id="PTHR10067">
    <property type="entry name" value="PHOSPHATIDYLSERINE DECARBOXYLASE"/>
    <property type="match status" value="1"/>
</dbReference>
<keyword evidence="9 12" id="KW-0456">Lyase</keyword>
<dbReference type="InterPro" id="IPR033178">
    <property type="entry name" value="PSD_type1_pro"/>
</dbReference>
<reference evidence="13 14" key="1">
    <citation type="submission" date="2020-12" db="EMBL/GenBank/DDBJ databases">
        <authorList>
            <person name="Shan Y."/>
        </authorList>
    </citation>
    <scope>NUCLEOTIDE SEQUENCE [LARGE SCALE GENOMIC DNA]</scope>
    <source>
        <strain evidence="14">csc3.9</strain>
    </source>
</reference>
<evidence type="ECO:0000256" key="9">
    <source>
        <dbReference type="ARBA" id="ARBA00023239"/>
    </source>
</evidence>
<comment type="pathway">
    <text evidence="1">Lipid metabolism.</text>
</comment>
<dbReference type="PANTHER" id="PTHR10067:SF6">
    <property type="entry name" value="PHOSPHATIDYLSERINE DECARBOXYLASE PROENZYME, MITOCHONDRIAL"/>
    <property type="match status" value="1"/>
</dbReference>
<keyword evidence="2 12" id="KW-1003">Cell membrane</keyword>
<evidence type="ECO:0000256" key="8">
    <source>
        <dbReference type="ARBA" id="ARBA00023209"/>
    </source>
</evidence>
<feature type="active site" description="Schiff-base intermediate with substrate; via pyruvic acid; for decarboxylase activity" evidence="12">
    <location>
        <position position="229"/>
    </location>
</feature>
<evidence type="ECO:0000256" key="6">
    <source>
        <dbReference type="ARBA" id="ARBA00023136"/>
    </source>
</evidence>
<dbReference type="GO" id="GO:0005886">
    <property type="term" value="C:plasma membrane"/>
    <property type="evidence" value="ECO:0007669"/>
    <property type="project" value="UniProtKB-SubCell"/>
</dbReference>
<evidence type="ECO:0000256" key="7">
    <source>
        <dbReference type="ARBA" id="ARBA00023145"/>
    </source>
</evidence>
<keyword evidence="7 12" id="KW-0865">Zymogen</keyword>
<comment type="function">
    <text evidence="12">Catalyzes the formation of phosphatidylethanolamine (PtdEtn) from phosphatidylserine (PtdSer).</text>
</comment>
<dbReference type="Pfam" id="PF02666">
    <property type="entry name" value="PS_Dcarbxylase"/>
    <property type="match status" value="1"/>
</dbReference>
<keyword evidence="6 12" id="KW-0472">Membrane</keyword>
<evidence type="ECO:0000256" key="3">
    <source>
        <dbReference type="ARBA" id="ARBA00022516"/>
    </source>
</evidence>
<dbReference type="AlphaFoldDB" id="A0A7T4R4J0"/>
<feature type="chain" id="PRO_5033168824" description="Phosphatidylserine decarboxylase alpha chain" evidence="12">
    <location>
        <begin position="229"/>
        <end position="264"/>
    </location>
</feature>
<organism evidence="13 14">
    <name type="scientific">Spongiibacter nanhainus</name>
    <dbReference type="NCBI Taxonomy" id="2794344"/>
    <lineage>
        <taxon>Bacteria</taxon>
        <taxon>Pseudomonadati</taxon>
        <taxon>Pseudomonadota</taxon>
        <taxon>Gammaproteobacteria</taxon>
        <taxon>Cellvibrionales</taxon>
        <taxon>Spongiibacteraceae</taxon>
        <taxon>Spongiibacter</taxon>
    </lineage>
</organism>
<keyword evidence="10 12" id="KW-1208">Phospholipid metabolism</keyword>
<evidence type="ECO:0000256" key="11">
    <source>
        <dbReference type="ARBA" id="ARBA00023317"/>
    </source>
</evidence>
<name>A0A7T4R4J0_9GAMM</name>
<keyword evidence="4 12" id="KW-0210">Decarboxylase</keyword>
<evidence type="ECO:0000256" key="10">
    <source>
        <dbReference type="ARBA" id="ARBA00023264"/>
    </source>
</evidence>
<dbReference type="Proteomes" id="UP000596063">
    <property type="component" value="Chromosome"/>
</dbReference>
<evidence type="ECO:0000256" key="2">
    <source>
        <dbReference type="ARBA" id="ARBA00022475"/>
    </source>
</evidence>
<dbReference type="GO" id="GO:0004609">
    <property type="term" value="F:phosphatidylserine decarboxylase activity"/>
    <property type="evidence" value="ECO:0007669"/>
    <property type="project" value="UniProtKB-UniRule"/>
</dbReference>
<feature type="active site" description="Charge relay system; for autoendoproteolytic cleavage activity" evidence="12">
    <location>
        <position position="229"/>
    </location>
</feature>
<feature type="active site" description="Charge relay system; for autoendoproteolytic cleavage activity" evidence="12">
    <location>
        <position position="126"/>
    </location>
</feature>
<gene>
    <name evidence="12 13" type="primary">psd</name>
    <name evidence="13" type="ORF">I6N98_15280</name>
</gene>
<feature type="modified residue" description="Pyruvic acid (Ser); by autocatalysis" evidence="12">
    <location>
        <position position="229"/>
    </location>
</feature>
<dbReference type="InterPro" id="IPR033177">
    <property type="entry name" value="PSD-B"/>
</dbReference>
<dbReference type="NCBIfam" id="TIGR00163">
    <property type="entry name" value="PS_decarb"/>
    <property type="match status" value="1"/>
</dbReference>
<dbReference type="HAMAP" id="MF_00662">
    <property type="entry name" value="PS_decarb_PSD_B_type1"/>
    <property type="match status" value="1"/>
</dbReference>
<keyword evidence="5 12" id="KW-0443">Lipid metabolism</keyword>
<keyword evidence="11 12" id="KW-0670">Pyruvate</keyword>
<evidence type="ECO:0000313" key="14">
    <source>
        <dbReference type="Proteomes" id="UP000596063"/>
    </source>
</evidence>
<comment type="similarity">
    <text evidence="12">Belongs to the phosphatidylserine decarboxylase family. PSD-B subfamily. Prokaryotic type I sub-subfamily.</text>
</comment>
<evidence type="ECO:0000256" key="4">
    <source>
        <dbReference type="ARBA" id="ARBA00022793"/>
    </source>
</evidence>
<evidence type="ECO:0000256" key="1">
    <source>
        <dbReference type="ARBA" id="ARBA00005189"/>
    </source>
</evidence>
<dbReference type="EMBL" id="CP066167">
    <property type="protein sequence ID" value="QQD20207.1"/>
    <property type="molecule type" value="Genomic_DNA"/>
</dbReference>
<dbReference type="GO" id="GO:0006646">
    <property type="term" value="P:phosphatidylethanolamine biosynthetic process"/>
    <property type="evidence" value="ECO:0007669"/>
    <property type="project" value="UniProtKB-UniRule"/>
</dbReference>
<comment type="cofactor">
    <cofactor evidence="12">
        <name>pyruvate</name>
        <dbReference type="ChEBI" id="CHEBI:15361"/>
    </cofactor>
    <text evidence="12">Binds 1 pyruvoyl group covalently per subunit.</text>
</comment>